<accession>A0A166NL31</accession>
<proteinExistence type="predicted"/>
<feature type="domain" description="F-box" evidence="1">
    <location>
        <begin position="88"/>
        <end position="130"/>
    </location>
</feature>
<reference evidence="2 3" key="1">
    <citation type="journal article" date="2016" name="Mol. Biol. Evol.">
        <title>Comparative Genomics of Early-Diverging Mushroom-Forming Fungi Provides Insights into the Origins of Lignocellulose Decay Capabilities.</title>
        <authorList>
            <person name="Nagy L.G."/>
            <person name="Riley R."/>
            <person name="Tritt A."/>
            <person name="Adam C."/>
            <person name="Daum C."/>
            <person name="Floudas D."/>
            <person name="Sun H."/>
            <person name="Yadav J.S."/>
            <person name="Pangilinan J."/>
            <person name="Larsson K.H."/>
            <person name="Matsuura K."/>
            <person name="Barry K."/>
            <person name="Labutti K."/>
            <person name="Kuo R."/>
            <person name="Ohm R.A."/>
            <person name="Bhattacharya S.S."/>
            <person name="Shirouzu T."/>
            <person name="Yoshinaga Y."/>
            <person name="Martin F.M."/>
            <person name="Grigoriev I.V."/>
            <person name="Hibbett D.S."/>
        </authorList>
    </citation>
    <scope>NUCLEOTIDE SEQUENCE [LARGE SCALE GENOMIC DNA]</scope>
    <source>
        <strain evidence="2 3">HHB12029</strain>
    </source>
</reference>
<evidence type="ECO:0000259" key="1">
    <source>
        <dbReference type="Pfam" id="PF12937"/>
    </source>
</evidence>
<gene>
    <name evidence="2" type="ORF">EXIGLDRAFT_820624</name>
</gene>
<dbReference type="InterPro" id="IPR036047">
    <property type="entry name" value="F-box-like_dom_sf"/>
</dbReference>
<dbReference type="PANTHER" id="PTHR38926:SF5">
    <property type="entry name" value="F-BOX AND LEUCINE-RICH REPEAT PROTEIN 6"/>
    <property type="match status" value="1"/>
</dbReference>
<keyword evidence="3" id="KW-1185">Reference proteome</keyword>
<name>A0A166NL31_EXIGL</name>
<dbReference type="PANTHER" id="PTHR38926">
    <property type="entry name" value="F-BOX DOMAIN CONTAINING PROTEIN, EXPRESSED"/>
    <property type="match status" value="1"/>
</dbReference>
<dbReference type="Gene3D" id="3.80.10.10">
    <property type="entry name" value="Ribonuclease Inhibitor"/>
    <property type="match status" value="1"/>
</dbReference>
<dbReference type="Proteomes" id="UP000077266">
    <property type="component" value="Unassembled WGS sequence"/>
</dbReference>
<dbReference type="OrthoDB" id="3063971at2759"/>
<dbReference type="InterPro" id="IPR001810">
    <property type="entry name" value="F-box_dom"/>
</dbReference>
<evidence type="ECO:0000313" key="3">
    <source>
        <dbReference type="Proteomes" id="UP000077266"/>
    </source>
</evidence>
<sequence>MSVLDPNRFAGPAEAALLRDDIAADEVVRAALRERAKHAHTTLHDANEAVRAAREAAASAQQSVDHITQLEHAVDGRLAVAWGLVHPIRRLPDELLAMIFERRRLSFTLAAVCRRWRRVALSTPALWTIVSCSVRNFHDIEAEQNYVSYLRCYLDRSANRPLNVTIEYFAESCAARGLLWPAISDLYRRSRTFYFWSCEDTTSNLEIHLSSRAPHLRELHIDNTEFPDAPKTPLRLVLNTPRLKKFECRGSLSLWSGAVTSPSVRTVAFNTEEFHVRDMVALFRCFPNVVHLDVNVFNELSSLVPVAIRANRLESLTIRLSYGVKDITLAQSFSFPSLQEACVEMGDVGELHADATSTFIRSAFATVTTLRFEDCVADGTCSALRSCSQLEDLWLTCHRFRHEIEDTITALSAPDPSGAWMCPRLRSLTISVRETSNRLVEKLTALATARRITAPSGPPSALEKLTVVFDGDSWREHAPSLQLQNQLYTILQSL</sequence>
<evidence type="ECO:0000313" key="2">
    <source>
        <dbReference type="EMBL" id="KZV79286.1"/>
    </source>
</evidence>
<dbReference type="Pfam" id="PF12937">
    <property type="entry name" value="F-box-like"/>
    <property type="match status" value="1"/>
</dbReference>
<dbReference type="EMBL" id="KV426644">
    <property type="protein sequence ID" value="KZV79286.1"/>
    <property type="molecule type" value="Genomic_DNA"/>
</dbReference>
<dbReference type="SUPFAM" id="SSF52047">
    <property type="entry name" value="RNI-like"/>
    <property type="match status" value="1"/>
</dbReference>
<dbReference type="InParanoid" id="A0A166NL31"/>
<dbReference type="Gene3D" id="1.20.1280.50">
    <property type="match status" value="1"/>
</dbReference>
<organism evidence="2 3">
    <name type="scientific">Exidia glandulosa HHB12029</name>
    <dbReference type="NCBI Taxonomy" id="1314781"/>
    <lineage>
        <taxon>Eukaryota</taxon>
        <taxon>Fungi</taxon>
        <taxon>Dikarya</taxon>
        <taxon>Basidiomycota</taxon>
        <taxon>Agaricomycotina</taxon>
        <taxon>Agaricomycetes</taxon>
        <taxon>Auriculariales</taxon>
        <taxon>Exidiaceae</taxon>
        <taxon>Exidia</taxon>
    </lineage>
</organism>
<dbReference type="InterPro" id="IPR032675">
    <property type="entry name" value="LRR_dom_sf"/>
</dbReference>
<protein>
    <recommendedName>
        <fullName evidence="1">F-box domain-containing protein</fullName>
    </recommendedName>
</protein>
<dbReference type="AlphaFoldDB" id="A0A166NL31"/>
<dbReference type="SUPFAM" id="SSF81383">
    <property type="entry name" value="F-box domain"/>
    <property type="match status" value="1"/>
</dbReference>